<dbReference type="NCBIfam" id="NF003417">
    <property type="entry name" value="PRK04813.1"/>
    <property type="match status" value="2"/>
</dbReference>
<dbReference type="Pfam" id="PF00668">
    <property type="entry name" value="Condensation"/>
    <property type="match status" value="1"/>
</dbReference>
<dbReference type="PANTHER" id="PTHR45527:SF1">
    <property type="entry name" value="FATTY ACID SYNTHASE"/>
    <property type="match status" value="1"/>
</dbReference>
<evidence type="ECO:0000256" key="1">
    <source>
        <dbReference type="ARBA" id="ARBA00001957"/>
    </source>
</evidence>
<dbReference type="Gene3D" id="3.30.559.30">
    <property type="entry name" value="Nonribosomal peptide synthetase, condensation domain"/>
    <property type="match status" value="1"/>
</dbReference>
<dbReference type="PROSITE" id="PS00455">
    <property type="entry name" value="AMP_BINDING"/>
    <property type="match status" value="1"/>
</dbReference>
<evidence type="ECO:0000256" key="2">
    <source>
        <dbReference type="ARBA" id="ARBA00022450"/>
    </source>
</evidence>
<dbReference type="GO" id="GO:0003824">
    <property type="term" value="F:catalytic activity"/>
    <property type="evidence" value="ECO:0007669"/>
    <property type="project" value="InterPro"/>
</dbReference>
<evidence type="ECO:0000256" key="3">
    <source>
        <dbReference type="ARBA" id="ARBA00022553"/>
    </source>
</evidence>
<accession>A0A368NQR4</accession>
<dbReference type="InterPro" id="IPR010071">
    <property type="entry name" value="AA_adenyl_dom"/>
</dbReference>
<dbReference type="GO" id="GO:0031177">
    <property type="term" value="F:phosphopantetheine binding"/>
    <property type="evidence" value="ECO:0007669"/>
    <property type="project" value="TreeGrafter"/>
</dbReference>
<dbReference type="GO" id="GO:0005737">
    <property type="term" value="C:cytoplasm"/>
    <property type="evidence" value="ECO:0007669"/>
    <property type="project" value="TreeGrafter"/>
</dbReference>
<dbReference type="InterPro" id="IPR001242">
    <property type="entry name" value="Condensation_dom"/>
</dbReference>
<feature type="domain" description="Carrier" evidence="4">
    <location>
        <begin position="1578"/>
        <end position="1653"/>
    </location>
</feature>
<dbReference type="CDD" id="cd05930">
    <property type="entry name" value="A_NRPS"/>
    <property type="match status" value="2"/>
</dbReference>
<dbReference type="EMBL" id="QPID01000001">
    <property type="protein sequence ID" value="RCU52486.1"/>
    <property type="molecule type" value="Genomic_DNA"/>
</dbReference>
<dbReference type="InterPro" id="IPR036736">
    <property type="entry name" value="ACP-like_sf"/>
</dbReference>
<dbReference type="NCBIfam" id="TIGR01733">
    <property type="entry name" value="AA-adenyl-dom"/>
    <property type="match status" value="2"/>
</dbReference>
<keyword evidence="6" id="KW-1185">Reference proteome</keyword>
<dbReference type="InterPro" id="IPR023213">
    <property type="entry name" value="CAT-like_dom_sf"/>
</dbReference>
<dbReference type="GO" id="GO:0043041">
    <property type="term" value="P:amino acid activation for nonribosomal peptide biosynthetic process"/>
    <property type="evidence" value="ECO:0007669"/>
    <property type="project" value="TreeGrafter"/>
</dbReference>
<dbReference type="InterPro" id="IPR000873">
    <property type="entry name" value="AMP-dep_synth/lig_dom"/>
</dbReference>
<dbReference type="PROSITE" id="PS00012">
    <property type="entry name" value="PHOSPHOPANTETHEINE"/>
    <property type="match status" value="1"/>
</dbReference>
<dbReference type="PROSITE" id="PS50075">
    <property type="entry name" value="CARRIER"/>
    <property type="match status" value="2"/>
</dbReference>
<dbReference type="Pfam" id="PF00501">
    <property type="entry name" value="AMP-binding"/>
    <property type="match status" value="2"/>
</dbReference>
<dbReference type="GO" id="GO:0044550">
    <property type="term" value="P:secondary metabolite biosynthetic process"/>
    <property type="evidence" value="ECO:0007669"/>
    <property type="project" value="TreeGrafter"/>
</dbReference>
<dbReference type="Pfam" id="PF13193">
    <property type="entry name" value="AMP-binding_C"/>
    <property type="match status" value="1"/>
</dbReference>
<dbReference type="InterPro" id="IPR025110">
    <property type="entry name" value="AMP-bd_C"/>
</dbReference>
<dbReference type="Gene3D" id="3.40.50.1820">
    <property type="entry name" value="alpha/beta hydrolase"/>
    <property type="match status" value="1"/>
</dbReference>
<dbReference type="InterPro" id="IPR006162">
    <property type="entry name" value="Ppantetheine_attach_site"/>
</dbReference>
<evidence type="ECO:0000259" key="4">
    <source>
        <dbReference type="PROSITE" id="PS50075"/>
    </source>
</evidence>
<dbReference type="Proteomes" id="UP000252558">
    <property type="component" value="Unassembled WGS sequence"/>
</dbReference>
<evidence type="ECO:0000313" key="6">
    <source>
        <dbReference type="Proteomes" id="UP000252558"/>
    </source>
</evidence>
<dbReference type="Gene3D" id="3.40.50.12780">
    <property type="entry name" value="N-terminal domain of ligase-like"/>
    <property type="match status" value="2"/>
</dbReference>
<dbReference type="SUPFAM" id="SSF52777">
    <property type="entry name" value="CoA-dependent acyltransferases"/>
    <property type="match status" value="2"/>
</dbReference>
<dbReference type="Gene3D" id="1.10.1200.10">
    <property type="entry name" value="ACP-like"/>
    <property type="match status" value="1"/>
</dbReference>
<protein>
    <submittedName>
        <fullName evidence="5">Amino acid adenylation domain-containing protein</fullName>
    </submittedName>
</protein>
<dbReference type="Gene3D" id="3.30.559.10">
    <property type="entry name" value="Chloramphenicol acetyltransferase-like domain"/>
    <property type="match status" value="1"/>
</dbReference>
<organism evidence="5 6">
    <name type="scientific">Corallincola holothuriorum</name>
    <dbReference type="NCBI Taxonomy" id="2282215"/>
    <lineage>
        <taxon>Bacteria</taxon>
        <taxon>Pseudomonadati</taxon>
        <taxon>Pseudomonadota</taxon>
        <taxon>Gammaproteobacteria</taxon>
        <taxon>Alteromonadales</taxon>
        <taxon>Psychromonadaceae</taxon>
        <taxon>Corallincola</taxon>
    </lineage>
</organism>
<dbReference type="InterPro" id="IPR020845">
    <property type="entry name" value="AMP-binding_CS"/>
</dbReference>
<dbReference type="CDD" id="cd19531">
    <property type="entry name" value="LCL_NRPS-like"/>
    <property type="match status" value="1"/>
</dbReference>
<dbReference type="InterPro" id="IPR045851">
    <property type="entry name" value="AMP-bd_C_sf"/>
</dbReference>
<reference evidence="5 6" key="1">
    <citation type="submission" date="2018-07" db="EMBL/GenBank/DDBJ databases">
        <title>Corallincola holothuriorum sp. nov., a new facultative anaerobe isolated from sea cucumber Apostichopus japonicus.</title>
        <authorList>
            <person name="Xia H."/>
        </authorList>
    </citation>
    <scope>NUCLEOTIDE SEQUENCE [LARGE SCALE GENOMIC DNA]</scope>
    <source>
        <strain evidence="5 6">C4</strain>
    </source>
</reference>
<dbReference type="RefSeq" id="WP_114336394.1">
    <property type="nucleotide sequence ID" value="NZ_QPID01000001.1"/>
</dbReference>
<dbReference type="Pfam" id="PF00550">
    <property type="entry name" value="PP-binding"/>
    <property type="match status" value="2"/>
</dbReference>
<dbReference type="PANTHER" id="PTHR45527">
    <property type="entry name" value="NONRIBOSOMAL PEPTIDE SYNTHETASE"/>
    <property type="match status" value="1"/>
</dbReference>
<dbReference type="SUPFAM" id="SSF56801">
    <property type="entry name" value="Acetyl-CoA synthetase-like"/>
    <property type="match status" value="2"/>
</dbReference>
<comment type="cofactor">
    <cofactor evidence="1">
        <name>pantetheine 4'-phosphate</name>
        <dbReference type="ChEBI" id="CHEBI:47942"/>
    </cofactor>
</comment>
<dbReference type="InterPro" id="IPR042099">
    <property type="entry name" value="ANL_N_sf"/>
</dbReference>
<proteinExistence type="predicted"/>
<dbReference type="InterPro" id="IPR009081">
    <property type="entry name" value="PP-bd_ACP"/>
</dbReference>
<dbReference type="Gene3D" id="3.30.300.30">
    <property type="match status" value="2"/>
</dbReference>
<dbReference type="InterPro" id="IPR029058">
    <property type="entry name" value="AB_hydrolase_fold"/>
</dbReference>
<feature type="domain" description="Carrier" evidence="4">
    <location>
        <begin position="506"/>
        <end position="581"/>
    </location>
</feature>
<keyword evidence="2" id="KW-0596">Phosphopantetheine</keyword>
<sequence>MKSASIIELINYSAQQYPNKNAIEDGHSAITYHELNNWSNTIALSLSRAELDNRIIAVQIPRSASQIAVYLGILKAGCAYLPVANDIPDNRLEEILKQANVSVFIGAQDKAQHAPNKFVNTESLSRQALSYGSTNLPFVFSEDLSERAYVIFTSGSTGQPKGIEVAHHSLSAMTTSFTEQFSISHRDRMPVIAGEGFDAAVAEIWPALVTGATLVVANANERRSPSEFLNWLQTREISFAWAPTVLVEALLQLDWEQHPADLPQLRYLITAGEQLKARPPANFPAKLYNCYGPSECTVIASCGLVEPEATGQQAFPHIGTALSFSKLYLFDCELNEVGDGEQGQLYIGGEGVAMGYINNQALTDERFIQNPTSREESDILYATGDICYRDTSGNLHFIGREDDQVNIDGFRVELSEITQQLLRCGGVRQAAVVAAAAESERSQIIAYFQGEVTEQQLCQLLQEQLPRYMVPSHFVAVDAFPLTPNGKIDIKALPQPSLVATMVDKTDWSEETTRLAKIAGKVLNRAAFDPYTSLFAQGANSLLATMVLEAVERELGVKRTISQLFNEPRLGHLLDSKFDIEEDNIVEVRPDPDGSLPSHKPLTAAQEQIYTLCAHEPENRAYHARAIMTLKGKLNAEALRDALNAIVINHECYRSTYIEVDGIPCQVAQEPFEVDLSYEDLSSLGEQTARAKAYELICGAVDEVFDITQLPLVRWKLVKTAEQTFELLHVEHHLVHDGWSYTVFLRELMDTYQERLSCAVPPARQIQPQIGDYAKVQKAWLRSSSAQQQEQYWKQKLENSPQVIDLPLALPREERKNIGTTIRHSLDREFWERTEKFAAAHNVTAYSLVLAVMTVVFGRYSNQDDISIGSGFANRRWKGSENIIGMIINMLVMRNRIDQMESFSSFLKRVGETVSEALEHQELPFGRVVEVVNPPRAASYNPLFQVALGFHDAPLPDGENPSLFHSSDEALGQGYSKFDMQMTVIPSATLAGAKDEAKLIWEFNSSIIAPEVGRSVFESLLRVWEFVLDSGATPVKTLPCLRANDSAITGHLREVATDHSGVAFHQAVRLTARRFPDAIALQERDKLISYAELDRQSDRVARHLVQQGLETEQLVGMYFDQTSNYIISLLGVIKAGGAFVPLDKEHPQSRLEFICNDAGFDYFLCQSEDAETLNSMVRGYVVEVDKVLAGDDITGGIALPTPKEDALCYSIYTSGTTGYPKGVLVEHSNLVHYCEQLNTYIKNETGSDQQRYGWNNSLIFDGSLCALSQLFSGGTIVFLSAESRTAPEVLTDEFEQYACTISNLTPTQLHYALEYLDSVGKHWTLPSLIVAGESISEAMWTQLSNIDSQEGRMFFNGYGPTECTVGSSFERISHSTTPNIGHVLDNVYAVVVNEALAPLPYNTRGELLIAGRGVARGYLNRPELTEEKFVSIRLADGNLHRFYRTGDIVRLRSDGKLSFVGRDDDQVKVRGVRIELEEINATLKAIPGLSDSRVLATQSDDYNTRVIAFVRPDSSAPPINEEQILASLSGTLPSFLQPSQVVIVDSFAISGTGKVDKKLLLELAEHARSSVEQLSRSAPATPTEHLVHAEFVSLLEAEDVCTSSDFFSVGGHSLLATKLLWNLNRECGTRITIKEMYNASTIASLASLIDETKERNNASLSEEELMDVFEL</sequence>
<gene>
    <name evidence="5" type="ORF">DU002_00505</name>
</gene>
<name>A0A368NQR4_9GAMM</name>
<dbReference type="FunFam" id="3.40.50.980:FF:000001">
    <property type="entry name" value="Non-ribosomal peptide synthetase"/>
    <property type="match status" value="1"/>
</dbReference>
<keyword evidence="3" id="KW-0597">Phosphoprotein</keyword>
<dbReference type="OrthoDB" id="9757559at2"/>
<comment type="caution">
    <text evidence="5">The sequence shown here is derived from an EMBL/GenBank/DDBJ whole genome shotgun (WGS) entry which is preliminary data.</text>
</comment>
<dbReference type="SUPFAM" id="SSF47336">
    <property type="entry name" value="ACP-like"/>
    <property type="match status" value="2"/>
</dbReference>
<evidence type="ECO:0000313" key="5">
    <source>
        <dbReference type="EMBL" id="RCU52486.1"/>
    </source>
</evidence>